<accession>A0A9P4RBF9</accession>
<sequence>MTPPFSMVQKPLCSPTPHLTTKHSPNPAILHTQHPKTHVSQRLQQPSVTSHDASDQPAGSPPGRCTCHVRTSHPRPRHTLTCSESAKQSSHEESL</sequence>
<comment type="caution">
    <text evidence="2">The sequence shown here is derived from an EMBL/GenBank/DDBJ whole genome shotgun (WGS) entry which is preliminary data.</text>
</comment>
<keyword evidence="3" id="KW-1185">Reference proteome</keyword>
<reference evidence="2" key="1">
    <citation type="journal article" date="2020" name="Stud. Mycol.">
        <title>101 Dothideomycetes genomes: a test case for predicting lifestyles and emergence of pathogens.</title>
        <authorList>
            <person name="Haridas S."/>
            <person name="Albert R."/>
            <person name="Binder M."/>
            <person name="Bloem J."/>
            <person name="Labutti K."/>
            <person name="Salamov A."/>
            <person name="Andreopoulos B."/>
            <person name="Baker S."/>
            <person name="Barry K."/>
            <person name="Bills G."/>
            <person name="Bluhm B."/>
            <person name="Cannon C."/>
            <person name="Castanera R."/>
            <person name="Culley D."/>
            <person name="Daum C."/>
            <person name="Ezra D."/>
            <person name="Gonzalez J."/>
            <person name="Henrissat B."/>
            <person name="Kuo A."/>
            <person name="Liang C."/>
            <person name="Lipzen A."/>
            <person name="Lutzoni F."/>
            <person name="Magnuson J."/>
            <person name="Mondo S."/>
            <person name="Nolan M."/>
            <person name="Ohm R."/>
            <person name="Pangilinan J."/>
            <person name="Park H.-J."/>
            <person name="Ramirez L."/>
            <person name="Alfaro M."/>
            <person name="Sun H."/>
            <person name="Tritt A."/>
            <person name="Yoshinaga Y."/>
            <person name="Zwiers L.-H."/>
            <person name="Turgeon B."/>
            <person name="Goodwin S."/>
            <person name="Spatafora J."/>
            <person name="Crous P."/>
            <person name="Grigoriev I."/>
        </authorList>
    </citation>
    <scope>NUCLEOTIDE SEQUENCE</scope>
    <source>
        <strain evidence="2">CBS 125425</strain>
    </source>
</reference>
<dbReference type="EMBL" id="ML996102">
    <property type="protein sequence ID" value="KAF2739956.1"/>
    <property type="molecule type" value="Genomic_DNA"/>
</dbReference>
<dbReference type="Proteomes" id="UP000799444">
    <property type="component" value="Unassembled WGS sequence"/>
</dbReference>
<proteinExistence type="predicted"/>
<name>A0A9P4RBF9_9PLEO</name>
<evidence type="ECO:0000313" key="2">
    <source>
        <dbReference type="EMBL" id="KAF2739956.1"/>
    </source>
</evidence>
<dbReference type="AlphaFoldDB" id="A0A9P4RBF9"/>
<protein>
    <submittedName>
        <fullName evidence="2">Uncharacterized protein</fullName>
    </submittedName>
</protein>
<evidence type="ECO:0000256" key="1">
    <source>
        <dbReference type="SAM" id="MobiDB-lite"/>
    </source>
</evidence>
<evidence type="ECO:0000313" key="3">
    <source>
        <dbReference type="Proteomes" id="UP000799444"/>
    </source>
</evidence>
<organism evidence="2 3">
    <name type="scientific">Polyplosphaeria fusca</name>
    <dbReference type="NCBI Taxonomy" id="682080"/>
    <lineage>
        <taxon>Eukaryota</taxon>
        <taxon>Fungi</taxon>
        <taxon>Dikarya</taxon>
        <taxon>Ascomycota</taxon>
        <taxon>Pezizomycotina</taxon>
        <taxon>Dothideomycetes</taxon>
        <taxon>Pleosporomycetidae</taxon>
        <taxon>Pleosporales</taxon>
        <taxon>Tetraplosphaeriaceae</taxon>
        <taxon>Polyplosphaeria</taxon>
    </lineage>
</organism>
<feature type="compositionally biased region" description="Polar residues" evidence="1">
    <location>
        <begin position="40"/>
        <end position="51"/>
    </location>
</feature>
<feature type="region of interest" description="Disordered" evidence="1">
    <location>
        <begin position="1"/>
        <end position="95"/>
    </location>
</feature>
<gene>
    <name evidence="2" type="ORF">EJ04DRAFT_508391</name>
</gene>